<dbReference type="Pfam" id="PF00852">
    <property type="entry name" value="Glyco_transf_10"/>
    <property type="match status" value="1"/>
</dbReference>
<proteinExistence type="predicted"/>
<sequence>MITIAYINYWNDPYNDTYLTKFIKYNIGPVKNVKSTEFPDILIASCMGNIKNIKNIKAKCKLFYYGENLYRFPPYDNDKLLYDTFDLIVGFKTTDLSKKQIRFPLWLMYYPYYKYNEHDNILTYIQKKYDENIKNKDIYASIIARHDRGGQRTIIYDELSKYGNIKSPGTFKKNTYSIGITHQDKINCIARGIYNICPENSVYEGYFTEKIFQALEGGTIPLYWAIDLPEQAIINKNKYCFCDISNKKELENSIHNVVTNPDQYIKGELFTQNAGNEIKHMYSVLCDNILLCIRKSN</sequence>
<dbReference type="Gene3D" id="3.40.50.11660">
    <property type="entry name" value="Glycosyl transferase family 10, C-terminal domain"/>
    <property type="match status" value="1"/>
</dbReference>
<organism evidence="3">
    <name type="scientific">viral metagenome</name>
    <dbReference type="NCBI Taxonomy" id="1070528"/>
    <lineage>
        <taxon>unclassified sequences</taxon>
        <taxon>metagenomes</taxon>
        <taxon>organismal metagenomes</taxon>
    </lineage>
</organism>
<evidence type="ECO:0000313" key="3">
    <source>
        <dbReference type="EMBL" id="QHU00648.1"/>
    </source>
</evidence>
<feature type="domain" description="Fucosyltransferase C-terminal" evidence="1">
    <location>
        <begin position="138"/>
        <end position="266"/>
    </location>
</feature>
<dbReference type="SUPFAM" id="SSF53756">
    <property type="entry name" value="UDP-Glycosyltransferase/glycogen phosphorylase"/>
    <property type="match status" value="1"/>
</dbReference>
<feature type="domain" description="Alpha-(1,3)-fucosyltransferase FucT N-terminal" evidence="2">
    <location>
        <begin position="6"/>
        <end position="109"/>
    </location>
</feature>
<protein>
    <submittedName>
        <fullName evidence="3">Uncharacterized protein</fullName>
    </submittedName>
</protein>
<dbReference type="InterPro" id="IPR055270">
    <property type="entry name" value="Glyco_tran_10_C"/>
</dbReference>
<evidence type="ECO:0000259" key="1">
    <source>
        <dbReference type="Pfam" id="PF00852"/>
    </source>
</evidence>
<reference evidence="3" key="1">
    <citation type="journal article" date="2020" name="Nature">
        <title>Giant virus diversity and host interactions through global metagenomics.</title>
        <authorList>
            <person name="Schulz F."/>
            <person name="Roux S."/>
            <person name="Paez-Espino D."/>
            <person name="Jungbluth S."/>
            <person name="Walsh D.A."/>
            <person name="Denef V.J."/>
            <person name="McMahon K.D."/>
            <person name="Konstantinidis K.T."/>
            <person name="Eloe-Fadrosh E.A."/>
            <person name="Kyrpides N.C."/>
            <person name="Woyke T."/>
        </authorList>
    </citation>
    <scope>NUCLEOTIDE SEQUENCE</scope>
    <source>
        <strain evidence="3">GVMAG-M-3300025860-20</strain>
    </source>
</reference>
<accession>A0A6C0J9H5</accession>
<dbReference type="Pfam" id="PF18025">
    <property type="entry name" value="FucT_N"/>
    <property type="match status" value="1"/>
</dbReference>
<dbReference type="InterPro" id="IPR038577">
    <property type="entry name" value="GT10-like_C_sf"/>
</dbReference>
<evidence type="ECO:0000259" key="2">
    <source>
        <dbReference type="Pfam" id="PF18025"/>
    </source>
</evidence>
<dbReference type="AlphaFoldDB" id="A0A6C0J9H5"/>
<dbReference type="InterPro" id="IPR041058">
    <property type="entry name" value="FucT_N"/>
</dbReference>
<dbReference type="EMBL" id="MN740328">
    <property type="protein sequence ID" value="QHU00648.1"/>
    <property type="molecule type" value="Genomic_DNA"/>
</dbReference>
<name>A0A6C0J9H5_9ZZZZ</name>